<evidence type="ECO:0000256" key="4">
    <source>
        <dbReference type="ARBA" id="ARBA00022475"/>
    </source>
</evidence>
<reference evidence="15" key="1">
    <citation type="submission" date="2018-05" db="EMBL/GenBank/DDBJ databases">
        <authorList>
            <person name="Li Y."/>
        </authorList>
    </citation>
    <scope>NUCLEOTIDE SEQUENCE [LARGE SCALE GENOMIC DNA]</scope>
    <source>
        <strain evidence="15">sk1b4</strain>
    </source>
</reference>
<dbReference type="InterPro" id="IPR017571">
    <property type="entry name" value="NrfH"/>
</dbReference>
<evidence type="ECO:0000256" key="6">
    <source>
        <dbReference type="ARBA" id="ARBA00022692"/>
    </source>
</evidence>
<dbReference type="NCBIfam" id="TIGR03153">
    <property type="entry name" value="cytochr_NrfH"/>
    <property type="match status" value="1"/>
</dbReference>
<comment type="similarity">
    <text evidence="2">Belongs to the NapC/NirT/NrfH family.</text>
</comment>
<gene>
    <name evidence="14" type="primary">nrfH</name>
    <name evidence="14" type="ORF">DD236_04035</name>
</gene>
<keyword evidence="10" id="KW-0408">Iron</keyword>
<dbReference type="Gene3D" id="1.10.3820.10">
    <property type="entry name" value="Di-heme elbow motif domain"/>
    <property type="match status" value="1"/>
</dbReference>
<accession>A0A2V1KAS7</accession>
<dbReference type="EMBL" id="QETB01000001">
    <property type="protein sequence ID" value="PWF27555.1"/>
    <property type="molecule type" value="Genomic_DNA"/>
</dbReference>
<evidence type="ECO:0000259" key="13">
    <source>
        <dbReference type="Pfam" id="PF03264"/>
    </source>
</evidence>
<dbReference type="GO" id="GO:0009055">
    <property type="term" value="F:electron transfer activity"/>
    <property type="evidence" value="ECO:0007669"/>
    <property type="project" value="TreeGrafter"/>
</dbReference>
<comment type="caution">
    <text evidence="14">The sequence shown here is derived from an EMBL/GenBank/DDBJ whole genome shotgun (WGS) entry which is preliminary data.</text>
</comment>
<dbReference type="Proteomes" id="UP000245283">
    <property type="component" value="Unassembled WGS sequence"/>
</dbReference>
<dbReference type="SUPFAM" id="SSF48695">
    <property type="entry name" value="Multiheme cytochromes"/>
    <property type="match status" value="1"/>
</dbReference>
<evidence type="ECO:0000256" key="8">
    <source>
        <dbReference type="ARBA" id="ARBA00022982"/>
    </source>
</evidence>
<evidence type="ECO:0000256" key="1">
    <source>
        <dbReference type="ARBA" id="ARBA00004236"/>
    </source>
</evidence>
<keyword evidence="15" id="KW-1185">Reference proteome</keyword>
<keyword evidence="9 12" id="KW-1133">Transmembrane helix</keyword>
<organism evidence="14 15">
    <name type="scientific">Ancrocorticia populi</name>
    <dbReference type="NCBI Taxonomy" id="2175228"/>
    <lineage>
        <taxon>Bacteria</taxon>
        <taxon>Bacillati</taxon>
        <taxon>Actinomycetota</taxon>
        <taxon>Actinomycetes</taxon>
        <taxon>Actinomycetales</taxon>
        <taxon>Actinomycetaceae</taxon>
        <taxon>Ancrocorticia</taxon>
    </lineage>
</organism>
<keyword evidence="7" id="KW-0479">Metal-binding</keyword>
<keyword evidence="3" id="KW-0813">Transport</keyword>
<evidence type="ECO:0000256" key="5">
    <source>
        <dbReference type="ARBA" id="ARBA00022617"/>
    </source>
</evidence>
<sequence>MEGHRAKRKRSGASILAFIAVFAVGMMIGLAAYTFVYAKGFSYLSSDPEACINCHIMEDQYDAWQAGVHSDVATCADCHLPHDNVVHKFYVKAEDGFLHGLKFTTGWHPENIEARDSSLEITNTACLECHADITSDIRHLGYADNDEVFDCVRCHSGVGHDD</sequence>
<dbReference type="GO" id="GO:0005886">
    <property type="term" value="C:plasma membrane"/>
    <property type="evidence" value="ECO:0007669"/>
    <property type="project" value="UniProtKB-SubCell"/>
</dbReference>
<dbReference type="InterPro" id="IPR005126">
    <property type="entry name" value="NapC/NirT_cyt_c_N"/>
</dbReference>
<evidence type="ECO:0000313" key="15">
    <source>
        <dbReference type="Proteomes" id="UP000245283"/>
    </source>
</evidence>
<protein>
    <submittedName>
        <fullName evidence="14">Cytochrome c nitrite reductase small subunit</fullName>
    </submittedName>
</protein>
<keyword evidence="6 12" id="KW-0812">Transmembrane</keyword>
<keyword evidence="5" id="KW-0349">Heme</keyword>
<dbReference type="OrthoDB" id="9782159at2"/>
<keyword evidence="11 12" id="KW-0472">Membrane</keyword>
<keyword evidence="4" id="KW-1003">Cell membrane</keyword>
<evidence type="ECO:0000256" key="10">
    <source>
        <dbReference type="ARBA" id="ARBA00023004"/>
    </source>
</evidence>
<dbReference type="GO" id="GO:0022900">
    <property type="term" value="P:electron transport chain"/>
    <property type="evidence" value="ECO:0007669"/>
    <property type="project" value="InterPro"/>
</dbReference>
<dbReference type="PANTHER" id="PTHR30333:SF1">
    <property type="entry name" value="CYTOCHROME C-TYPE PROTEIN NAPC"/>
    <property type="match status" value="1"/>
</dbReference>
<evidence type="ECO:0000256" key="12">
    <source>
        <dbReference type="SAM" id="Phobius"/>
    </source>
</evidence>
<dbReference type="AlphaFoldDB" id="A0A2V1KAS7"/>
<keyword evidence="8" id="KW-0249">Electron transport</keyword>
<evidence type="ECO:0000256" key="2">
    <source>
        <dbReference type="ARBA" id="ARBA00007395"/>
    </source>
</evidence>
<evidence type="ECO:0000313" key="14">
    <source>
        <dbReference type="EMBL" id="PWF27555.1"/>
    </source>
</evidence>
<evidence type="ECO:0000256" key="7">
    <source>
        <dbReference type="ARBA" id="ARBA00022723"/>
    </source>
</evidence>
<dbReference type="InterPro" id="IPR036280">
    <property type="entry name" value="Multihaem_cyt_sf"/>
</dbReference>
<feature type="transmembrane region" description="Helical" evidence="12">
    <location>
        <begin position="12"/>
        <end position="36"/>
    </location>
</feature>
<comment type="subcellular location">
    <subcellularLocation>
        <location evidence="1">Cell membrane</location>
    </subcellularLocation>
</comment>
<name>A0A2V1KAS7_9ACTO</name>
<proteinExistence type="inferred from homology"/>
<dbReference type="GO" id="GO:0009061">
    <property type="term" value="P:anaerobic respiration"/>
    <property type="evidence" value="ECO:0007669"/>
    <property type="project" value="TreeGrafter"/>
</dbReference>
<evidence type="ECO:0000256" key="3">
    <source>
        <dbReference type="ARBA" id="ARBA00022448"/>
    </source>
</evidence>
<dbReference type="PANTHER" id="PTHR30333">
    <property type="entry name" value="CYTOCHROME C-TYPE PROTEIN"/>
    <property type="match status" value="1"/>
</dbReference>
<evidence type="ECO:0000256" key="11">
    <source>
        <dbReference type="ARBA" id="ARBA00023136"/>
    </source>
</evidence>
<feature type="domain" description="NapC/NirT cytochrome c N-terminal" evidence="13">
    <location>
        <begin position="16"/>
        <end position="161"/>
    </location>
</feature>
<dbReference type="InterPro" id="IPR038266">
    <property type="entry name" value="NapC/NirT_cytc_sf"/>
</dbReference>
<dbReference type="Pfam" id="PF03264">
    <property type="entry name" value="Cytochrom_NNT"/>
    <property type="match status" value="1"/>
</dbReference>
<dbReference type="InterPro" id="IPR051174">
    <property type="entry name" value="Cytochrome_c-type_ET"/>
</dbReference>
<evidence type="ECO:0000256" key="9">
    <source>
        <dbReference type="ARBA" id="ARBA00022989"/>
    </source>
</evidence>
<dbReference type="GO" id="GO:0046872">
    <property type="term" value="F:metal ion binding"/>
    <property type="evidence" value="ECO:0007669"/>
    <property type="project" value="UniProtKB-KW"/>
</dbReference>